<reference evidence="2" key="1">
    <citation type="submission" date="2022-11" db="UniProtKB">
        <authorList>
            <consortium name="WormBaseParasite"/>
        </authorList>
    </citation>
    <scope>IDENTIFICATION</scope>
</reference>
<name>A0A914Q0P4_9BILA</name>
<dbReference type="Proteomes" id="UP000887578">
    <property type="component" value="Unplaced"/>
</dbReference>
<proteinExistence type="predicted"/>
<sequence>MIRQYFEIMPVKLIELGNPYALLKLLEQLNSHNISVKILRSGQILRLDDFYDIHHKMFLNLKSVNTFMKALTILRSLNKKLAFYKAGDLSIIESESFIEPVDFCRSIVLDVPNENGIELQSYYPNEVHYFPKCQYCKWDLSESHMAIINYMPFAMMWDSFRECWNNDELRKEIHLVVKYMKQCVFSWHHLFAYFRKPLIITNLNRYRYDSTNLEYILLNETMHFRTLELFANAEKYNEFFYQNTGHLPEETAYLEFILIFKKLLYDEGLLLWFNDDTVTFFSSYAYDKYDGYKRSLICKEVMPQAILGSLDYKNAMQWRKDNGITAPSILILGSDSAITFYIAADGMVFQVRGRFAEALQSYMEMVFVSNVKYDSKTTGITYFFEYLMNIKDHQNASRMAVKKELDAIADKLSNESASERASSFDASNDV</sequence>
<evidence type="ECO:0000313" key="2">
    <source>
        <dbReference type="WBParaSite" id="PDA_v2.g24270.t1"/>
    </source>
</evidence>
<dbReference type="AlphaFoldDB" id="A0A914Q0P4"/>
<organism evidence="1 2">
    <name type="scientific">Panagrolaimus davidi</name>
    <dbReference type="NCBI Taxonomy" id="227884"/>
    <lineage>
        <taxon>Eukaryota</taxon>
        <taxon>Metazoa</taxon>
        <taxon>Ecdysozoa</taxon>
        <taxon>Nematoda</taxon>
        <taxon>Chromadorea</taxon>
        <taxon>Rhabditida</taxon>
        <taxon>Tylenchina</taxon>
        <taxon>Panagrolaimomorpha</taxon>
        <taxon>Panagrolaimoidea</taxon>
        <taxon>Panagrolaimidae</taxon>
        <taxon>Panagrolaimus</taxon>
    </lineage>
</organism>
<keyword evidence="1" id="KW-1185">Reference proteome</keyword>
<evidence type="ECO:0000313" key="1">
    <source>
        <dbReference type="Proteomes" id="UP000887578"/>
    </source>
</evidence>
<protein>
    <submittedName>
        <fullName evidence="2">Uncharacterized protein</fullName>
    </submittedName>
</protein>
<dbReference type="WBParaSite" id="PDA_v2.g24270.t1">
    <property type="protein sequence ID" value="PDA_v2.g24270.t1"/>
    <property type="gene ID" value="PDA_v2.g24270"/>
</dbReference>
<accession>A0A914Q0P4</accession>